<feature type="coiled-coil region" evidence="1">
    <location>
        <begin position="56"/>
        <end position="90"/>
    </location>
</feature>
<keyword evidence="2" id="KW-1133">Transmembrane helix</keyword>
<dbReference type="EMBL" id="QFQB01000016">
    <property type="protein sequence ID" value="PZQ47209.1"/>
    <property type="molecule type" value="Genomic_DNA"/>
</dbReference>
<dbReference type="AlphaFoldDB" id="A0A2W5N4B7"/>
<name>A0A2W5N4B7_9BACT</name>
<evidence type="ECO:0000256" key="1">
    <source>
        <dbReference type="SAM" id="Coils"/>
    </source>
</evidence>
<protein>
    <submittedName>
        <fullName evidence="3">Uncharacterized protein</fullName>
    </submittedName>
</protein>
<keyword evidence="1" id="KW-0175">Coiled coil</keyword>
<organism evidence="3 4">
    <name type="scientific">Micavibrio aeruginosavorus</name>
    <dbReference type="NCBI Taxonomy" id="349221"/>
    <lineage>
        <taxon>Bacteria</taxon>
        <taxon>Pseudomonadati</taxon>
        <taxon>Bdellovibrionota</taxon>
        <taxon>Bdellovibrionia</taxon>
        <taxon>Bdellovibrionales</taxon>
        <taxon>Pseudobdellovibrionaceae</taxon>
        <taxon>Micavibrio</taxon>
    </lineage>
</organism>
<gene>
    <name evidence="3" type="ORF">DI551_03840</name>
</gene>
<evidence type="ECO:0000313" key="3">
    <source>
        <dbReference type="EMBL" id="PZQ47209.1"/>
    </source>
</evidence>
<evidence type="ECO:0000313" key="4">
    <source>
        <dbReference type="Proteomes" id="UP000249417"/>
    </source>
</evidence>
<keyword evidence="2" id="KW-0472">Membrane</keyword>
<feature type="transmembrane region" description="Helical" evidence="2">
    <location>
        <begin position="20"/>
        <end position="41"/>
    </location>
</feature>
<dbReference type="Proteomes" id="UP000249417">
    <property type="component" value="Unassembled WGS sequence"/>
</dbReference>
<accession>A0A2W5N4B7</accession>
<reference evidence="3 4" key="1">
    <citation type="submission" date="2017-08" db="EMBL/GenBank/DDBJ databases">
        <title>Infants hospitalized years apart are colonized by the same room-sourced microbial strains.</title>
        <authorList>
            <person name="Brooks B."/>
            <person name="Olm M.R."/>
            <person name="Firek B.A."/>
            <person name="Baker R."/>
            <person name="Thomas B.C."/>
            <person name="Morowitz M.J."/>
            <person name="Banfield J.F."/>
        </authorList>
    </citation>
    <scope>NUCLEOTIDE SEQUENCE [LARGE SCALE GENOMIC DNA]</scope>
    <source>
        <strain evidence="3">S2_005_002_R2_29</strain>
    </source>
</reference>
<keyword evidence="2" id="KW-0812">Transmembrane</keyword>
<proteinExistence type="predicted"/>
<comment type="caution">
    <text evidence="3">The sequence shown here is derived from an EMBL/GenBank/DDBJ whole genome shotgun (WGS) entry which is preliminary data.</text>
</comment>
<sequence>MTLSSYNPHNRYRERAQQRIANAVTMIIVIGLSASVGFWLGKQYGVERSISLGEQVSALTKERNLLQGNVTELRAEAQTANTRYEQIKAEYNAVMPEGPMQDLTKLVREQLEQGMAPERLSFVIKSARPPTDCTDPETKRFVVSTPTYTGPDSSASVADGAVIIKAKGASASNKDGKAEAWFDPAQSVEVTFVSASGNEVKRGTFPIRHSIVAGGREYRFTIEEGAKSFAKVVFDSCAYP</sequence>
<evidence type="ECO:0000256" key="2">
    <source>
        <dbReference type="SAM" id="Phobius"/>
    </source>
</evidence>